<accession>A0A9Q3QUU4</accession>
<dbReference type="GeneID" id="66141533"/>
<dbReference type="Proteomes" id="UP000749740">
    <property type="component" value="Unassembled WGS sequence"/>
</dbReference>
<dbReference type="RefSeq" id="WP_207241720.1">
    <property type="nucleotide sequence ID" value="NZ_CP071454.1"/>
</dbReference>
<protein>
    <submittedName>
        <fullName evidence="1">Uncharacterized protein</fullName>
    </submittedName>
</protein>
<organism evidence="1 3">
    <name type="scientific">Rhizobium lentis</name>
    <dbReference type="NCBI Taxonomy" id="1138194"/>
    <lineage>
        <taxon>Bacteria</taxon>
        <taxon>Pseudomonadati</taxon>
        <taxon>Pseudomonadota</taxon>
        <taxon>Alphaproteobacteria</taxon>
        <taxon>Hyphomicrobiales</taxon>
        <taxon>Rhizobiaceae</taxon>
        <taxon>Rhizobium/Agrobacterium group</taxon>
        <taxon>Rhizobium</taxon>
    </lineage>
</organism>
<gene>
    <name evidence="2" type="ORF">HJB60_26135</name>
    <name evidence="1" type="ORF">HJB63_00260</name>
</gene>
<comment type="caution">
    <text evidence="1">The sequence shown here is derived from an EMBL/GenBank/DDBJ whole genome shotgun (WGS) entry which is preliminary data.</text>
</comment>
<proteinExistence type="predicted"/>
<dbReference type="EMBL" id="JABDYC010000001">
    <property type="protein sequence ID" value="MBX5021034.1"/>
    <property type="molecule type" value="Genomic_DNA"/>
</dbReference>
<evidence type="ECO:0000313" key="1">
    <source>
        <dbReference type="EMBL" id="MBX5021034.1"/>
    </source>
</evidence>
<evidence type="ECO:0000313" key="2">
    <source>
        <dbReference type="EMBL" id="MBX5092624.1"/>
    </source>
</evidence>
<dbReference type="EMBL" id="JABDYF010000013">
    <property type="protein sequence ID" value="MBX5092624.1"/>
    <property type="molecule type" value="Genomic_DNA"/>
</dbReference>
<dbReference type="AlphaFoldDB" id="A0A9Q3QUU4"/>
<sequence length="72" mass="8794">MQLPLPAQSPEFFQYFRVLLRQQRQIDFGQGSFLPMQFRKKRVAYTMMRVHFMAITKEICHDRLTFCRHADR</sequence>
<evidence type="ECO:0000313" key="3">
    <source>
        <dbReference type="Proteomes" id="UP000749740"/>
    </source>
</evidence>
<reference evidence="1 4" key="1">
    <citation type="submission" date="2020-04" db="EMBL/GenBank/DDBJ databases">
        <title>Global-level population genomics: horizontal gene transfer, symbiosis and evolution in Rhizobia.</title>
        <authorList>
            <person name="Gai Y."/>
        </authorList>
    </citation>
    <scope>NUCLEOTIDE SEQUENCE</scope>
    <source>
        <strain evidence="2 4">BLR33</strain>
        <strain evidence="1">BLR57</strain>
    </source>
</reference>
<dbReference type="Proteomes" id="UP000770629">
    <property type="component" value="Unassembled WGS sequence"/>
</dbReference>
<evidence type="ECO:0000313" key="4">
    <source>
        <dbReference type="Proteomes" id="UP000770629"/>
    </source>
</evidence>
<keyword evidence="4" id="KW-1185">Reference proteome</keyword>
<name>A0A9Q3QUU4_9HYPH</name>